<evidence type="ECO:0000259" key="3">
    <source>
        <dbReference type="Pfam" id="PF05193"/>
    </source>
</evidence>
<dbReference type="GO" id="GO:0046872">
    <property type="term" value="F:metal ion binding"/>
    <property type="evidence" value="ECO:0007669"/>
    <property type="project" value="InterPro"/>
</dbReference>
<protein>
    <recommendedName>
        <fullName evidence="5">Insulinase family protein</fullName>
    </recommendedName>
</protein>
<gene>
    <name evidence="4" type="ORF">AVDCRST_MAG40-1870</name>
</gene>
<dbReference type="PANTHER" id="PTHR11851:SF224">
    <property type="entry name" value="PROCESSING PROTEASE"/>
    <property type="match status" value="1"/>
</dbReference>
<evidence type="ECO:0000313" key="4">
    <source>
        <dbReference type="EMBL" id="CAA9330209.1"/>
    </source>
</evidence>
<feature type="domain" description="Peptidase M16 N-terminal" evidence="2">
    <location>
        <begin position="119"/>
        <end position="233"/>
    </location>
</feature>
<dbReference type="Pfam" id="PF05193">
    <property type="entry name" value="Peptidase_M16_C"/>
    <property type="match status" value="1"/>
</dbReference>
<evidence type="ECO:0008006" key="5">
    <source>
        <dbReference type="Google" id="ProtNLM"/>
    </source>
</evidence>
<dbReference type="InterPro" id="IPR011765">
    <property type="entry name" value="Pept_M16_N"/>
</dbReference>
<dbReference type="InterPro" id="IPR007863">
    <property type="entry name" value="Peptidase_M16_C"/>
</dbReference>
<dbReference type="AlphaFoldDB" id="A0A6J4LCZ3"/>
<accession>A0A6J4LCZ3</accession>
<name>A0A6J4LCZ3_9BACT</name>
<proteinExistence type="predicted"/>
<feature type="domain" description="Peptidase M16 C-terminal" evidence="3">
    <location>
        <begin position="266"/>
        <end position="441"/>
    </location>
</feature>
<evidence type="ECO:0000256" key="1">
    <source>
        <dbReference type="SAM" id="MobiDB-lite"/>
    </source>
</evidence>
<feature type="region of interest" description="Disordered" evidence="1">
    <location>
        <begin position="54"/>
        <end position="73"/>
    </location>
</feature>
<dbReference type="EMBL" id="CADCTX010000581">
    <property type="protein sequence ID" value="CAA9330209.1"/>
    <property type="molecule type" value="Genomic_DNA"/>
</dbReference>
<dbReference type="Gene3D" id="3.30.830.10">
    <property type="entry name" value="Metalloenzyme, LuxS/M16 peptidase-like"/>
    <property type="match status" value="2"/>
</dbReference>
<dbReference type="PANTHER" id="PTHR11851">
    <property type="entry name" value="METALLOPROTEASE"/>
    <property type="match status" value="1"/>
</dbReference>
<evidence type="ECO:0000259" key="2">
    <source>
        <dbReference type="Pfam" id="PF00675"/>
    </source>
</evidence>
<organism evidence="4">
    <name type="scientific">uncultured Gemmatimonadaceae bacterium</name>
    <dbReference type="NCBI Taxonomy" id="246130"/>
    <lineage>
        <taxon>Bacteria</taxon>
        <taxon>Pseudomonadati</taxon>
        <taxon>Gemmatimonadota</taxon>
        <taxon>Gemmatimonadia</taxon>
        <taxon>Gemmatimonadales</taxon>
        <taxon>Gemmatimonadaceae</taxon>
        <taxon>environmental samples</taxon>
    </lineage>
</organism>
<dbReference type="SUPFAM" id="SSF63411">
    <property type="entry name" value="LuxS/MPP-like metallohydrolase"/>
    <property type="match status" value="2"/>
</dbReference>
<dbReference type="Pfam" id="PF00675">
    <property type="entry name" value="Peptidase_M16"/>
    <property type="match status" value="1"/>
</dbReference>
<dbReference type="InterPro" id="IPR050361">
    <property type="entry name" value="MPP/UQCRC_Complex"/>
</dbReference>
<reference evidence="4" key="1">
    <citation type="submission" date="2020-02" db="EMBL/GenBank/DDBJ databases">
        <authorList>
            <person name="Meier V. D."/>
        </authorList>
    </citation>
    <scope>NUCLEOTIDE SEQUENCE</scope>
    <source>
        <strain evidence="4">AVDCRST_MAG40</strain>
    </source>
</reference>
<sequence length="536" mass="56399">MTMPSINHTTSTAERAACSVQRARASAPRCTLHAGLLAALAALAACQTMVPPPNTTPVPARADSAAADSVRPATDTARRASAFPTERPSLGAVPAVALPPVSRRALANGMTLLVVEQHELPVADFVLVVGAGPEADPAGKAGAATLMAGLLTEGTTTRTALQIADQTAFLGVQLGAASAWDATTVSLHTPTAQLDSALALFADVALRPSFPAAELERLRRDRLTTLLQLKDRAPAIADRAFASTVYGAGHAYGRPATGTEASTRAITRADMRRLYASHVRPNNATLVVVGDVRPDDVARRAEQLFGGWARGAVAPARYGAAPAAGATAVYLVDKPGAAQSSFRIGAVGVARSTEDYFPLLVMNTILGGSFTSRLNQNLRETRGYTYGAQSGFSMRRTAGPFVARAEVVTAKTDSALLEFMKELRAIRDTVPATELAKAKQYLQLQLPGDFETTNDIAGQLVPLVTYGLPLDYHNSYVQRVEAVTQADVRRVAERYVNPARLAVVIVGDRKAIEPGLRALNVGPITVREVGAVVGGR</sequence>
<dbReference type="InterPro" id="IPR011249">
    <property type="entry name" value="Metalloenz_LuxS/M16"/>
</dbReference>
<feature type="compositionally biased region" description="Low complexity" evidence="1">
    <location>
        <begin position="57"/>
        <end position="73"/>
    </location>
</feature>